<dbReference type="PANTHER" id="PTHR18829">
    <property type="entry name" value="PROTEIN YAE1 HOMOLOG"/>
    <property type="match status" value="1"/>
</dbReference>
<dbReference type="EMBL" id="LK023357">
    <property type="protein sequence ID" value="CDS12138.1"/>
    <property type="molecule type" value="Genomic_DNA"/>
</dbReference>
<keyword evidence="7" id="KW-0539">Nucleus</keyword>
<comment type="similarity">
    <text evidence="3">Belongs to the YAE1 family.</text>
</comment>
<name>A0A077WYN5_9FUNG</name>
<dbReference type="AlphaFoldDB" id="A0A077WYN5"/>
<evidence type="ECO:0000259" key="8">
    <source>
        <dbReference type="Pfam" id="PF09811"/>
    </source>
</evidence>
<keyword evidence="6" id="KW-0963">Cytoplasm</keyword>
<evidence type="ECO:0000313" key="9">
    <source>
        <dbReference type="EMBL" id="CDS12138.1"/>
    </source>
</evidence>
<sequence>MSQKLDDIWASSDEDDIAYDRDIARREWEKLNTNHGNEGYKEGITEGKEVLMQQGFDRGYSEGIELGKAFGRLRGKVSTYMTFYRDILHDEQSLSQLQELYDDLCKVDVQHVFTTDYFKDVGNHDPKEALARWEAKVHNALKDIDPK</sequence>
<feature type="domain" description="Essential protein Yae1 N-terminal" evidence="8">
    <location>
        <begin position="39"/>
        <end position="77"/>
    </location>
</feature>
<protein>
    <recommendedName>
        <fullName evidence="5">Protein YAE1</fullName>
    </recommendedName>
    <alternativeName>
        <fullName evidence="4">Protein yae1</fullName>
    </alternativeName>
</protein>
<dbReference type="OrthoDB" id="20086at2759"/>
<dbReference type="GO" id="GO:0005737">
    <property type="term" value="C:cytoplasm"/>
    <property type="evidence" value="ECO:0007669"/>
    <property type="project" value="UniProtKB-SubCell"/>
</dbReference>
<reference evidence="9" key="1">
    <citation type="journal article" date="2014" name="Genome Announc.">
        <title>De novo whole-genome sequence and genome annotation of Lichtheimia ramosa.</title>
        <authorList>
            <person name="Linde J."/>
            <person name="Schwartze V."/>
            <person name="Binder U."/>
            <person name="Lass-Florl C."/>
            <person name="Voigt K."/>
            <person name="Horn F."/>
        </authorList>
    </citation>
    <scope>NUCLEOTIDE SEQUENCE</scope>
    <source>
        <strain evidence="9">JMRC FSU:6197</strain>
    </source>
</reference>
<dbReference type="PANTHER" id="PTHR18829:SF0">
    <property type="entry name" value="PROTEIN YAE1 HOMOLOG"/>
    <property type="match status" value="1"/>
</dbReference>
<gene>
    <name evidence="9" type="ORF">LRAMOSA04333</name>
</gene>
<dbReference type="GO" id="GO:0005634">
    <property type="term" value="C:nucleus"/>
    <property type="evidence" value="ECO:0007669"/>
    <property type="project" value="UniProtKB-SubCell"/>
</dbReference>
<dbReference type="InterPro" id="IPR038881">
    <property type="entry name" value="Yae1-like"/>
</dbReference>
<organism evidence="9">
    <name type="scientific">Lichtheimia ramosa</name>
    <dbReference type="NCBI Taxonomy" id="688394"/>
    <lineage>
        <taxon>Eukaryota</taxon>
        <taxon>Fungi</taxon>
        <taxon>Fungi incertae sedis</taxon>
        <taxon>Mucoromycota</taxon>
        <taxon>Mucoromycotina</taxon>
        <taxon>Mucoromycetes</taxon>
        <taxon>Mucorales</taxon>
        <taxon>Lichtheimiaceae</taxon>
        <taxon>Lichtheimia</taxon>
    </lineage>
</organism>
<evidence type="ECO:0000256" key="4">
    <source>
        <dbReference type="ARBA" id="ARBA00017286"/>
    </source>
</evidence>
<accession>A0A077WYN5</accession>
<comment type="subcellular location">
    <subcellularLocation>
        <location evidence="2">Cytoplasm</location>
    </subcellularLocation>
    <subcellularLocation>
        <location evidence="1">Nucleus</location>
    </subcellularLocation>
</comment>
<evidence type="ECO:0000256" key="3">
    <source>
        <dbReference type="ARBA" id="ARBA00007096"/>
    </source>
</evidence>
<evidence type="ECO:0000256" key="2">
    <source>
        <dbReference type="ARBA" id="ARBA00004496"/>
    </source>
</evidence>
<evidence type="ECO:0000256" key="5">
    <source>
        <dbReference type="ARBA" id="ARBA00018400"/>
    </source>
</evidence>
<evidence type="ECO:0000256" key="7">
    <source>
        <dbReference type="ARBA" id="ARBA00023242"/>
    </source>
</evidence>
<evidence type="ECO:0000256" key="6">
    <source>
        <dbReference type="ARBA" id="ARBA00022490"/>
    </source>
</evidence>
<dbReference type="InterPro" id="IPR019191">
    <property type="entry name" value="Essential_protein_Yae1_N"/>
</dbReference>
<proteinExistence type="inferred from homology"/>
<dbReference type="Pfam" id="PF09811">
    <property type="entry name" value="Yae1_N"/>
    <property type="match status" value="1"/>
</dbReference>
<evidence type="ECO:0000256" key="1">
    <source>
        <dbReference type="ARBA" id="ARBA00004123"/>
    </source>
</evidence>